<evidence type="ECO:0000313" key="4">
    <source>
        <dbReference type="EMBL" id="OAE48235.1"/>
    </source>
</evidence>
<dbReference type="GO" id="GO:0016491">
    <property type="term" value="F:oxidoreductase activity"/>
    <property type="evidence" value="ECO:0007669"/>
    <property type="project" value="InterPro"/>
</dbReference>
<dbReference type="InterPro" id="IPR051312">
    <property type="entry name" value="Diverse_Substr_Oxidored"/>
</dbReference>
<keyword evidence="2" id="KW-0274">FAD</keyword>
<evidence type="ECO:0000256" key="2">
    <source>
        <dbReference type="ARBA" id="ARBA00022827"/>
    </source>
</evidence>
<accession>A0A176XH05</accession>
<dbReference type="Pfam" id="PF03450">
    <property type="entry name" value="CO_deh_flav_C"/>
    <property type="match status" value="1"/>
</dbReference>
<protein>
    <submittedName>
        <fullName evidence="4">Molybdopterin dehydrogenase</fullName>
    </submittedName>
</protein>
<dbReference type="GO" id="GO:0071949">
    <property type="term" value="F:FAD binding"/>
    <property type="evidence" value="ECO:0007669"/>
    <property type="project" value="InterPro"/>
</dbReference>
<dbReference type="PANTHER" id="PTHR42659:SF5">
    <property type="entry name" value="ALDEHYDE OXIDOREDUCTASE FAD-BINDING SUBUNIT PAOB"/>
    <property type="match status" value="1"/>
</dbReference>
<dbReference type="InterPro" id="IPR016167">
    <property type="entry name" value="FAD-bd_PCMH_sub1"/>
</dbReference>
<dbReference type="SUPFAM" id="SSF55447">
    <property type="entry name" value="CO dehydrogenase flavoprotein C-terminal domain-like"/>
    <property type="match status" value="1"/>
</dbReference>
<organism evidence="4 5">
    <name type="scientific">Agrobacterium tumefaciens</name>
    <dbReference type="NCBI Taxonomy" id="358"/>
    <lineage>
        <taxon>Bacteria</taxon>
        <taxon>Pseudomonadati</taxon>
        <taxon>Pseudomonadota</taxon>
        <taxon>Alphaproteobacteria</taxon>
        <taxon>Hyphomicrobiales</taxon>
        <taxon>Rhizobiaceae</taxon>
        <taxon>Rhizobium/Agrobacterium group</taxon>
        <taxon>Agrobacterium</taxon>
        <taxon>Agrobacterium tumefaciens complex</taxon>
    </lineage>
</organism>
<comment type="caution">
    <text evidence="4">The sequence shown here is derived from an EMBL/GenBank/DDBJ whole genome shotgun (WGS) entry which is preliminary data.</text>
</comment>
<dbReference type="InterPro" id="IPR016166">
    <property type="entry name" value="FAD-bd_PCMH"/>
</dbReference>
<dbReference type="InterPro" id="IPR002346">
    <property type="entry name" value="Mopterin_DH_FAD-bd"/>
</dbReference>
<dbReference type="Gene3D" id="3.30.43.10">
    <property type="entry name" value="Uridine Diphospho-n-acetylenolpyruvylglucosamine Reductase, domain 2"/>
    <property type="match status" value="1"/>
</dbReference>
<evidence type="ECO:0000256" key="1">
    <source>
        <dbReference type="ARBA" id="ARBA00022630"/>
    </source>
</evidence>
<dbReference type="InterPro" id="IPR036318">
    <property type="entry name" value="FAD-bd_PCMH-like_sf"/>
</dbReference>
<dbReference type="Gene3D" id="3.30.465.10">
    <property type="match status" value="2"/>
</dbReference>
<dbReference type="InterPro" id="IPR036683">
    <property type="entry name" value="CO_DH_flav_C_dom_sf"/>
</dbReference>
<dbReference type="Proteomes" id="UP000077098">
    <property type="component" value="Unassembled WGS sequence"/>
</dbReference>
<evidence type="ECO:0000259" key="3">
    <source>
        <dbReference type="PROSITE" id="PS51387"/>
    </source>
</evidence>
<dbReference type="EMBL" id="LXPS01000007">
    <property type="protein sequence ID" value="OAE48235.1"/>
    <property type="molecule type" value="Genomic_DNA"/>
</dbReference>
<dbReference type="SMART" id="SM01092">
    <property type="entry name" value="CO_deh_flav_C"/>
    <property type="match status" value="1"/>
</dbReference>
<dbReference type="Gene3D" id="3.30.390.50">
    <property type="entry name" value="CO dehydrogenase flavoprotein, C-terminal domain"/>
    <property type="match status" value="1"/>
</dbReference>
<dbReference type="InterPro" id="IPR005107">
    <property type="entry name" value="CO_DH_flav_C"/>
</dbReference>
<feature type="domain" description="FAD-binding PCMH-type" evidence="3">
    <location>
        <begin position="1"/>
        <end position="222"/>
    </location>
</feature>
<dbReference type="SUPFAM" id="SSF56176">
    <property type="entry name" value="FAD-binding/transporter-associated domain-like"/>
    <property type="match status" value="1"/>
</dbReference>
<keyword evidence="1" id="KW-0285">Flavoprotein</keyword>
<dbReference type="PANTHER" id="PTHR42659">
    <property type="entry name" value="XANTHINE DEHYDROGENASE SUBUNIT C-RELATED"/>
    <property type="match status" value="1"/>
</dbReference>
<dbReference type="RefSeq" id="WP_063948014.1">
    <property type="nucleotide sequence ID" value="NZ_LXPS01000007.1"/>
</dbReference>
<reference evidence="4 5" key="1">
    <citation type="submission" date="2016-05" db="EMBL/GenBank/DDBJ databases">
        <authorList>
            <person name="Lavstsen T."/>
            <person name="Jespersen J.S."/>
        </authorList>
    </citation>
    <scope>NUCLEOTIDE SEQUENCE [LARGE SCALE GENOMIC DNA]</scope>
    <source>
        <strain evidence="4 5">KCJ1736</strain>
    </source>
</reference>
<sequence length="326" mass="35033">MREFTYHRPATIADAIALLNAEPHAKLVGGGTNLLDLMKLEIETPSHLIDVNHIGLSSVEPTANGSLSIGATVRNADLAAHRVIRADYGVLARALLSGASGQLRNRATTAGNLMQRTRCPYFYGSGRACNKRDPGSGCDAIEGLSVNHAILGTSSSCIATHPSDMAVALRALDATIVVAGSQGVRRIAISDFHKLPEDKPQAETALEKGEIISHVELPPPVTGIHIYRKVRERASYAFATVSVALVAQVDGERVKIERLAFGGLAAKPWRIEAAERRLFDLPENVARDAASIILEGATPTKHNHYKLELAQRALQAALIDAREQKQ</sequence>
<evidence type="ECO:0000313" key="5">
    <source>
        <dbReference type="Proteomes" id="UP000077098"/>
    </source>
</evidence>
<dbReference type="InterPro" id="IPR016169">
    <property type="entry name" value="FAD-bd_PCMH_sub2"/>
</dbReference>
<name>A0A176XH05_AGRTU</name>
<dbReference type="PROSITE" id="PS51387">
    <property type="entry name" value="FAD_PCMH"/>
    <property type="match status" value="1"/>
</dbReference>
<dbReference type="AlphaFoldDB" id="A0A176XH05"/>
<gene>
    <name evidence="4" type="ORF">A7J57_22845</name>
</gene>
<proteinExistence type="predicted"/>
<dbReference type="Pfam" id="PF00941">
    <property type="entry name" value="FAD_binding_5"/>
    <property type="match status" value="1"/>
</dbReference>